<dbReference type="Gene3D" id="3.40.50.150">
    <property type="entry name" value="Vaccinia Virus protein VP39"/>
    <property type="match status" value="1"/>
</dbReference>
<gene>
    <name evidence="2" type="ORF">BKA05_003156</name>
</gene>
<evidence type="ECO:0000313" key="3">
    <source>
        <dbReference type="Proteomes" id="UP000537326"/>
    </source>
</evidence>
<proteinExistence type="predicted"/>
<comment type="caution">
    <text evidence="2">The sequence shown here is derived from an EMBL/GenBank/DDBJ whole genome shotgun (WGS) entry which is preliminary data.</text>
</comment>
<dbReference type="PANTHER" id="PTHR43591">
    <property type="entry name" value="METHYLTRANSFERASE"/>
    <property type="match status" value="1"/>
</dbReference>
<dbReference type="PANTHER" id="PTHR43591:SF99">
    <property type="entry name" value="OS06G0646000 PROTEIN"/>
    <property type="match status" value="1"/>
</dbReference>
<feature type="domain" description="Methyltransferase type 11" evidence="1">
    <location>
        <begin position="63"/>
        <end position="160"/>
    </location>
</feature>
<dbReference type="InterPro" id="IPR029063">
    <property type="entry name" value="SAM-dependent_MTases_sf"/>
</dbReference>
<keyword evidence="2" id="KW-0489">Methyltransferase</keyword>
<organism evidence="2 3">
    <name type="scientific">Nocardioides marinus</name>
    <dbReference type="NCBI Taxonomy" id="374514"/>
    <lineage>
        <taxon>Bacteria</taxon>
        <taxon>Bacillati</taxon>
        <taxon>Actinomycetota</taxon>
        <taxon>Actinomycetes</taxon>
        <taxon>Propionibacteriales</taxon>
        <taxon>Nocardioidaceae</taxon>
        <taxon>Nocardioides</taxon>
    </lineage>
</organism>
<dbReference type="GO" id="GO:0008757">
    <property type="term" value="F:S-adenosylmethionine-dependent methyltransferase activity"/>
    <property type="evidence" value="ECO:0007669"/>
    <property type="project" value="InterPro"/>
</dbReference>
<dbReference type="RefSeq" id="WP_179532303.1">
    <property type="nucleotide sequence ID" value="NZ_BAAAPP010000017.1"/>
</dbReference>
<name>A0A7Y9YG59_9ACTN</name>
<accession>A0A7Y9YG59</accession>
<dbReference type="EMBL" id="JACBZI010000001">
    <property type="protein sequence ID" value="NYI11641.1"/>
    <property type="molecule type" value="Genomic_DNA"/>
</dbReference>
<dbReference type="Proteomes" id="UP000537326">
    <property type="component" value="Unassembled WGS sequence"/>
</dbReference>
<dbReference type="GO" id="GO:0032259">
    <property type="term" value="P:methylation"/>
    <property type="evidence" value="ECO:0007669"/>
    <property type="project" value="UniProtKB-KW"/>
</dbReference>
<dbReference type="AlphaFoldDB" id="A0A7Y9YG59"/>
<protein>
    <submittedName>
        <fullName evidence="2">SAM-dependent methyltransferase</fullName>
    </submittedName>
</protein>
<keyword evidence="3" id="KW-1185">Reference proteome</keyword>
<keyword evidence="2" id="KW-0808">Transferase</keyword>
<dbReference type="InterPro" id="IPR013216">
    <property type="entry name" value="Methyltransf_11"/>
</dbReference>
<dbReference type="Pfam" id="PF08241">
    <property type="entry name" value="Methyltransf_11"/>
    <property type="match status" value="1"/>
</dbReference>
<dbReference type="SUPFAM" id="SSF53335">
    <property type="entry name" value="S-adenosyl-L-methionine-dependent methyltransferases"/>
    <property type="match status" value="1"/>
</dbReference>
<reference evidence="2 3" key="1">
    <citation type="submission" date="2020-07" db="EMBL/GenBank/DDBJ databases">
        <title>Sequencing the genomes of 1000 actinobacteria strains.</title>
        <authorList>
            <person name="Klenk H.-P."/>
        </authorList>
    </citation>
    <scope>NUCLEOTIDE SEQUENCE [LARGE SCALE GENOMIC DNA]</scope>
    <source>
        <strain evidence="2 3">DSM 18248</strain>
    </source>
</reference>
<sequence length="223" mass="23467">MGLLARVSGGWGADPLWGVVYDFLVEHPLVGRPAWALGLHSDLRRLYAVCDEVSELPAGSRVLDLPCGGGVALRGLRSAQSVSYVAADIAPQMLARTMDAARARGVDHLVSPARVDAGALGFDTASYDLVVSLTGLHCFPDPEAAVREMGRVLRPGGVVVGSTILLDTGLRFEALRRAGRAAGLLGPMCTSDQLVQWLTRAGLGSVTLEMSGALGYFRGVREA</sequence>
<dbReference type="CDD" id="cd02440">
    <property type="entry name" value="AdoMet_MTases"/>
    <property type="match status" value="1"/>
</dbReference>
<evidence type="ECO:0000313" key="2">
    <source>
        <dbReference type="EMBL" id="NYI11641.1"/>
    </source>
</evidence>
<evidence type="ECO:0000259" key="1">
    <source>
        <dbReference type="Pfam" id="PF08241"/>
    </source>
</evidence>